<dbReference type="InterPro" id="IPR045005">
    <property type="entry name" value="BPM1-6"/>
</dbReference>
<dbReference type="SUPFAM" id="SSF49599">
    <property type="entry name" value="TRAF domain-like"/>
    <property type="match status" value="1"/>
</dbReference>
<dbReference type="Gene3D" id="3.30.710.10">
    <property type="entry name" value="Potassium Channel Kv1.1, Chain A"/>
    <property type="match status" value="1"/>
</dbReference>
<accession>A0A3B6SQ72</accession>
<dbReference type="Gramene" id="TraesCS7B03G0911800.1">
    <property type="protein sequence ID" value="TraesCS7B03G0911800.1.CDS1"/>
    <property type="gene ID" value="TraesCS7B03G0911800"/>
</dbReference>
<dbReference type="InterPro" id="IPR011333">
    <property type="entry name" value="SKP1/BTB/POZ_sf"/>
</dbReference>
<dbReference type="GeneID" id="123160915"/>
<dbReference type="SUPFAM" id="SSF54695">
    <property type="entry name" value="POZ domain"/>
    <property type="match status" value="1"/>
</dbReference>
<reference evidence="5" key="1">
    <citation type="submission" date="2018-08" db="EMBL/GenBank/DDBJ databases">
        <authorList>
            <person name="Rossello M."/>
        </authorList>
    </citation>
    <scope>NUCLEOTIDE SEQUENCE [LARGE SCALE GENOMIC DNA]</scope>
    <source>
        <strain evidence="5">cv. Chinese Spring</strain>
    </source>
</reference>
<evidence type="ECO:0000259" key="3">
    <source>
        <dbReference type="PROSITE" id="PS50097"/>
    </source>
</evidence>
<dbReference type="PROSITE" id="PS50097">
    <property type="entry name" value="BTB"/>
    <property type="match status" value="1"/>
</dbReference>
<dbReference type="PANTHER" id="PTHR26379">
    <property type="entry name" value="BTB/POZ AND MATH DOMAIN-CONTAINING PROTEIN 1"/>
    <property type="match status" value="1"/>
</dbReference>
<dbReference type="Gramene" id="TraesCS7B02G339800.1">
    <property type="protein sequence ID" value="TraesCS7B02G339800.1.cds1"/>
    <property type="gene ID" value="TraesCS7B02G339800"/>
</dbReference>
<gene>
    <name evidence="5" type="primary">LOC123160915</name>
</gene>
<dbReference type="AlphaFoldDB" id="A0A3B6SQ72"/>
<evidence type="ECO:0000259" key="4">
    <source>
        <dbReference type="PROSITE" id="PS50144"/>
    </source>
</evidence>
<dbReference type="Gene3D" id="1.25.40.420">
    <property type="match status" value="1"/>
</dbReference>
<dbReference type="OrthoDB" id="6359816at2759"/>
<dbReference type="SMART" id="SM00061">
    <property type="entry name" value="MATH"/>
    <property type="match status" value="1"/>
</dbReference>
<dbReference type="STRING" id="4565.A0A3B6SQ72"/>
<reference evidence="5" key="2">
    <citation type="submission" date="2018-10" db="UniProtKB">
        <authorList>
            <consortium name="EnsemblPlants"/>
        </authorList>
    </citation>
    <scope>IDENTIFICATION</scope>
</reference>
<comment type="similarity">
    <text evidence="2">Belongs to the Tdpoz family.</text>
</comment>
<feature type="domain" description="BTB" evidence="3">
    <location>
        <begin position="200"/>
        <end position="263"/>
    </location>
</feature>
<dbReference type="RefSeq" id="XP_044434696.1">
    <property type="nucleotide sequence ID" value="XM_044578761.1"/>
</dbReference>
<comment type="pathway">
    <text evidence="1">Protein modification; protein ubiquitination.</text>
</comment>
<dbReference type="Proteomes" id="UP000019116">
    <property type="component" value="Chromosome 7B"/>
</dbReference>
<dbReference type="PROSITE" id="PS50144">
    <property type="entry name" value="MATH"/>
    <property type="match status" value="1"/>
</dbReference>
<feature type="domain" description="MATH" evidence="4">
    <location>
        <begin position="29"/>
        <end position="163"/>
    </location>
</feature>
<name>A0A3B6SQ72_WHEAT</name>
<evidence type="ECO:0008006" key="7">
    <source>
        <dbReference type="Google" id="ProtNLM"/>
    </source>
</evidence>
<dbReference type="GO" id="GO:0016567">
    <property type="term" value="P:protein ubiquitination"/>
    <property type="evidence" value="ECO:0007669"/>
    <property type="project" value="InterPro"/>
</dbReference>
<dbReference type="SMART" id="SM00225">
    <property type="entry name" value="BTB"/>
    <property type="match status" value="1"/>
</dbReference>
<evidence type="ECO:0000313" key="5">
    <source>
        <dbReference type="EnsemblPlants" id="TraesCS7B02G339800.1.cds1"/>
    </source>
</evidence>
<dbReference type="Pfam" id="PF24570">
    <property type="entry name" value="BACK_BPM_SPOP"/>
    <property type="match status" value="1"/>
</dbReference>
<organism evidence="5">
    <name type="scientific">Triticum aestivum</name>
    <name type="common">Wheat</name>
    <dbReference type="NCBI Taxonomy" id="4565"/>
    <lineage>
        <taxon>Eukaryota</taxon>
        <taxon>Viridiplantae</taxon>
        <taxon>Streptophyta</taxon>
        <taxon>Embryophyta</taxon>
        <taxon>Tracheophyta</taxon>
        <taxon>Spermatophyta</taxon>
        <taxon>Magnoliopsida</taxon>
        <taxon>Liliopsida</taxon>
        <taxon>Poales</taxon>
        <taxon>Poaceae</taxon>
        <taxon>BOP clade</taxon>
        <taxon>Pooideae</taxon>
        <taxon>Triticodae</taxon>
        <taxon>Triticeae</taxon>
        <taxon>Triticinae</taxon>
        <taxon>Triticum</taxon>
    </lineage>
</organism>
<evidence type="ECO:0000256" key="1">
    <source>
        <dbReference type="ARBA" id="ARBA00004906"/>
    </source>
</evidence>
<dbReference type="OMA" id="TIDNEMW"/>
<dbReference type="PANTHER" id="PTHR26379:SF472">
    <property type="entry name" value="MATH DOMAIN-CONTAINING PROTEIN"/>
    <property type="match status" value="1"/>
</dbReference>
<protein>
    <recommendedName>
        <fullName evidence="7">BTB domain-containing protein</fullName>
    </recommendedName>
</protein>
<dbReference type="CDD" id="cd00121">
    <property type="entry name" value="MATH"/>
    <property type="match status" value="1"/>
</dbReference>
<dbReference type="InterPro" id="IPR056423">
    <property type="entry name" value="BACK_BPM_SPOP"/>
</dbReference>
<dbReference type="SMR" id="A0A3B6SQ72"/>
<dbReference type="InterPro" id="IPR008974">
    <property type="entry name" value="TRAF-like"/>
</dbReference>
<sequence>MSSFTGVSVVEDHVGSYCRTSAVEAGTDSGYHLLMVNGYSRTKEEKPTGRSISSGAFVVGGYAWLLEYYPNGKNPSCADFISLFLSLVHDDSKVDSKVDATFSFCLVDQVEKQMPMYIHATNKATRFESAGDYSWGISEFLRRDALERSANLKGDSFTIRCDIMVCEDSNTEDPGGHDTKVLVSDLDQHFNILLQTKVGADVTFEVSGETFTAHRCVLAARSKVFMAQLFGPMKEGTSTSGVIHIKDMGANVFRALLRFIYTDSCPEIDNDYMEEEQEMSQGLEEGQEDETIKDDMWLQRLQDLFVAADRYDLQRLKCICEMQLSDNIGASSVMSTLALAEQHHCQGLKEACLKFIQVQSSSCMQTVTTTDGWDHVVSTYPSVLKELFVKLASKQQK</sequence>
<dbReference type="Pfam" id="PF22486">
    <property type="entry name" value="MATH_2"/>
    <property type="match status" value="1"/>
</dbReference>
<dbReference type="EnsemblPlants" id="TraesCS7B02G339800.1">
    <property type="protein sequence ID" value="TraesCS7B02G339800.1.cds1"/>
    <property type="gene ID" value="TraesCS7B02G339800"/>
</dbReference>
<evidence type="ECO:0000256" key="2">
    <source>
        <dbReference type="ARBA" id="ARBA00010846"/>
    </source>
</evidence>
<dbReference type="Pfam" id="PF00651">
    <property type="entry name" value="BTB"/>
    <property type="match status" value="1"/>
</dbReference>
<proteinExistence type="inferred from homology"/>
<dbReference type="Gene3D" id="2.60.210.10">
    <property type="entry name" value="Apoptosis, Tumor Necrosis Factor Receptor Associated Protein 2, Chain A"/>
    <property type="match status" value="1"/>
</dbReference>
<keyword evidence="6" id="KW-1185">Reference proteome</keyword>
<dbReference type="InterPro" id="IPR000210">
    <property type="entry name" value="BTB/POZ_dom"/>
</dbReference>
<dbReference type="InterPro" id="IPR002083">
    <property type="entry name" value="MATH/TRAF_dom"/>
</dbReference>
<evidence type="ECO:0000313" key="6">
    <source>
        <dbReference type="Proteomes" id="UP000019116"/>
    </source>
</evidence>